<dbReference type="EMBL" id="CP002999">
    <property type="protein sequence ID" value="AEM71805.1"/>
    <property type="molecule type" value="Genomic_DNA"/>
</dbReference>
<reference evidence="1 2" key="2">
    <citation type="journal article" date="2012" name="Stand. Genomic Sci.">
        <title>Complete genome sequence of the facultatively anaerobic, appendaged bacterium Muricauda ruestringensis type strain (B1(T)).</title>
        <authorList>
            <person name="Huntemann M."/>
            <person name="Teshima H."/>
            <person name="Lapidus A."/>
            <person name="Nolan M."/>
            <person name="Lucas S."/>
            <person name="Hammon N."/>
            <person name="Deshpande S."/>
            <person name="Cheng J.F."/>
            <person name="Tapia R."/>
            <person name="Goodwin L.A."/>
            <person name="Pitluck S."/>
            <person name="Liolios K."/>
            <person name="Pagani I."/>
            <person name="Ivanova N."/>
            <person name="Mavromatis K."/>
            <person name="Mikhailova N."/>
            <person name="Pati A."/>
            <person name="Chen A."/>
            <person name="Palaniappan K."/>
            <person name="Land M."/>
            <person name="Hauser L."/>
            <person name="Pan C."/>
            <person name="Brambilla E.M."/>
            <person name="Rohde M."/>
            <person name="Spring S."/>
            <person name="Goker M."/>
            <person name="Detter J.C."/>
            <person name="Bristow J."/>
            <person name="Eisen J.A."/>
            <person name="Markowitz V."/>
            <person name="Hugenholtz P."/>
            <person name="Kyrpides N.C."/>
            <person name="Klenk H.P."/>
            <person name="Woyke T."/>
        </authorList>
    </citation>
    <scope>NUCLEOTIDE SEQUENCE [LARGE SCALE GENOMIC DNA]</scope>
    <source>
        <strain evidence="2">DSM 13258 / LMG 19739 / B1</strain>
    </source>
</reference>
<gene>
    <name evidence="1" type="ordered locus">Murru_2781</name>
</gene>
<dbReference type="Proteomes" id="UP000008908">
    <property type="component" value="Chromosome"/>
</dbReference>
<accession>G2PIR0</accession>
<protein>
    <submittedName>
        <fullName evidence="1">Uncharacterized protein</fullName>
    </submittedName>
</protein>
<evidence type="ECO:0000313" key="2">
    <source>
        <dbReference type="Proteomes" id="UP000008908"/>
    </source>
</evidence>
<evidence type="ECO:0000313" key="1">
    <source>
        <dbReference type="EMBL" id="AEM71805.1"/>
    </source>
</evidence>
<keyword evidence="2" id="KW-1185">Reference proteome</keyword>
<dbReference type="KEGG" id="mrs:Murru_2781"/>
<reference evidence="2" key="1">
    <citation type="submission" date="2011-08" db="EMBL/GenBank/DDBJ databases">
        <title>The complete genome of Muricauda ruestringensis DSM 13258.</title>
        <authorList>
            <person name="Lucas S."/>
            <person name="Han J."/>
            <person name="Lapidus A."/>
            <person name="Bruce D."/>
            <person name="Goodwin L."/>
            <person name="Pitluck S."/>
            <person name="Peters L."/>
            <person name="Kyrpides N."/>
            <person name="Mavromatis K."/>
            <person name="Ivanova N."/>
            <person name="Ovchinnikova G."/>
            <person name="Teshima H."/>
            <person name="Detter J.C."/>
            <person name="Tapia R."/>
            <person name="Han C."/>
            <person name="Land M."/>
            <person name="Hauser L."/>
            <person name="Markowitz V."/>
            <person name="Cheng J.-F."/>
            <person name="Hugenholtz P."/>
            <person name="Woyke T."/>
            <person name="Wu D."/>
            <person name="Spring S."/>
            <person name="Schroeder M."/>
            <person name="Brambilla E."/>
            <person name="Klenk H.-P."/>
            <person name="Eisen J.A."/>
        </authorList>
    </citation>
    <scope>NUCLEOTIDE SEQUENCE [LARGE SCALE GENOMIC DNA]</scope>
    <source>
        <strain evidence="2">DSM 13258 / LMG 19739 / B1</strain>
    </source>
</reference>
<sequence>MHDPYLIVTFLLQIHFPQEIVGGLEAGSKA</sequence>
<dbReference type="HOGENOM" id="CLU_3404413_0_0_10"/>
<proteinExistence type="predicted"/>
<name>G2PIR0_ALLRU</name>
<organism evidence="1 2">
    <name type="scientific">Allomuricauda ruestringensis (strain DSM 13258 / CIP 107369 / LMG 19739 / B1)</name>
    <name type="common">Muricauda ruestringensis</name>
    <dbReference type="NCBI Taxonomy" id="886377"/>
    <lineage>
        <taxon>Bacteria</taxon>
        <taxon>Pseudomonadati</taxon>
        <taxon>Bacteroidota</taxon>
        <taxon>Flavobacteriia</taxon>
        <taxon>Flavobacteriales</taxon>
        <taxon>Flavobacteriaceae</taxon>
        <taxon>Flagellimonas</taxon>
    </lineage>
</organism>
<dbReference type="AlphaFoldDB" id="G2PIR0"/>